<gene>
    <name evidence="2" type="ORF">RMQ68_07900</name>
</gene>
<reference evidence="2" key="1">
    <citation type="submission" date="2023-09" db="EMBL/GenBank/DDBJ databases">
        <title>Arcobacter tbilisiensis sp. nov. isolated from chicken meat in Tbilisi, Georgia.</title>
        <authorList>
            <person name="Matthias R."/>
            <person name="Zautner A.E."/>
        </authorList>
    </citation>
    <scope>NUCLEOTIDE SEQUENCE</scope>
    <source>
        <strain evidence="2">LEO 52</strain>
    </source>
</reference>
<accession>A0AA96DKN9</accession>
<dbReference type="SUPFAM" id="SSF52540">
    <property type="entry name" value="P-loop containing nucleoside triphosphate hydrolases"/>
    <property type="match status" value="1"/>
</dbReference>
<evidence type="ECO:0000259" key="1">
    <source>
        <dbReference type="Pfam" id="PF01656"/>
    </source>
</evidence>
<organism evidence="2">
    <name type="scientific">Arcobacter sp. AZ-2023</name>
    <dbReference type="NCBI Taxonomy" id="3074453"/>
    <lineage>
        <taxon>Bacteria</taxon>
        <taxon>Pseudomonadati</taxon>
        <taxon>Campylobacterota</taxon>
        <taxon>Epsilonproteobacteria</taxon>
        <taxon>Campylobacterales</taxon>
        <taxon>Arcobacteraceae</taxon>
        <taxon>Arcobacter</taxon>
    </lineage>
</organism>
<dbReference type="InterPro" id="IPR027417">
    <property type="entry name" value="P-loop_NTPase"/>
</dbReference>
<dbReference type="Pfam" id="PF01656">
    <property type="entry name" value="CbiA"/>
    <property type="match status" value="1"/>
</dbReference>
<name>A0AA96DKN9_9BACT</name>
<protein>
    <recommendedName>
        <fullName evidence="1">CobQ/CobB/MinD/ParA nucleotide binding domain-containing protein</fullName>
    </recommendedName>
</protein>
<dbReference type="InterPro" id="IPR002586">
    <property type="entry name" value="CobQ/CobB/MinD/ParA_Nub-bd_dom"/>
</dbReference>
<dbReference type="AlphaFoldDB" id="A0AA96DKN9"/>
<evidence type="ECO:0000313" key="2">
    <source>
        <dbReference type="EMBL" id="WNL29292.1"/>
    </source>
</evidence>
<dbReference type="Gene3D" id="3.40.50.300">
    <property type="entry name" value="P-loop containing nucleotide triphosphate hydrolases"/>
    <property type="match status" value="1"/>
</dbReference>
<sequence length="299" mass="34038">MGKRCFLPVVGSIFNGAKAHKNQTFENKQNIKGKIIMKKENKSNIHVIVQTKGGVGKTTVSGIVATLLYLQNQDKKINLFEIDDNNNSKVNSNYINHQSLKLKDSEVVIDDIQFSSLSDSNVTNILDAGGGNDTKLVLQKLKEIDLSGLNYYVPVTDNLDEVKNVQDTITLIRDFDKSANINLILNRCFSLEKDEIQKQFINIFGSDDLDIPNQLDNLKVDNIFFFSNSNIFSILKIFYKVSLLDSYLSSVDLIQNIDTYRQEWIKEGQDVFKANNKRYRFAKMVVELIEQLKPIQKAL</sequence>
<dbReference type="EMBL" id="CP134854">
    <property type="protein sequence ID" value="WNL29292.1"/>
    <property type="molecule type" value="Genomic_DNA"/>
</dbReference>
<proteinExistence type="predicted"/>
<feature type="domain" description="CobQ/CobB/MinD/ParA nucleotide binding" evidence="1">
    <location>
        <begin position="47"/>
        <end position="188"/>
    </location>
</feature>